<evidence type="ECO:0000313" key="1">
    <source>
        <dbReference type="EMBL" id="OHB14259.1"/>
    </source>
</evidence>
<dbReference type="AlphaFoldDB" id="A0A1G2UXZ6"/>
<dbReference type="EMBL" id="MHWW01000025">
    <property type="protein sequence ID" value="OHB14259.1"/>
    <property type="molecule type" value="Genomic_DNA"/>
</dbReference>
<name>A0A1G2UXZ6_9BACT</name>
<protein>
    <submittedName>
        <fullName evidence="1">Uncharacterized protein</fullName>
    </submittedName>
</protein>
<sequence>MHGLTFTDMVHLLPSFVLFMDKLEPFSVSNYLLFGSADNLIRLTNDWQENLAKRGIDTKENNPWLVFPENSRGVEVIKNFEFMPLDCRSKEERGKSDKWYSVSENYDAGELTCKEQEEYYIQLRFLPTEDTLYPEDSPWVMADFIVKGKVADIVSVLGEWQKMLLEQEDPSQTYRDGFVQFLETNGLTVIRDFRTCTLDAQLPEGCKATVGTVTILA</sequence>
<reference evidence="1 2" key="1">
    <citation type="journal article" date="2016" name="Nat. Commun.">
        <title>Thousands of microbial genomes shed light on interconnected biogeochemical processes in an aquifer system.</title>
        <authorList>
            <person name="Anantharaman K."/>
            <person name="Brown C.T."/>
            <person name="Hug L.A."/>
            <person name="Sharon I."/>
            <person name="Castelle C.J."/>
            <person name="Probst A.J."/>
            <person name="Thomas B.C."/>
            <person name="Singh A."/>
            <person name="Wilkins M.J."/>
            <person name="Karaoz U."/>
            <person name="Brodie E.L."/>
            <person name="Williams K.H."/>
            <person name="Hubbard S.S."/>
            <person name="Banfield J.F."/>
        </authorList>
    </citation>
    <scope>NUCLEOTIDE SEQUENCE [LARGE SCALE GENOMIC DNA]</scope>
</reference>
<accession>A0A1G2UXZ6</accession>
<dbReference type="Proteomes" id="UP000177697">
    <property type="component" value="Unassembled WGS sequence"/>
</dbReference>
<organism evidence="1 2">
    <name type="scientific">Candidatus Zambryskibacteria bacterium RIFOXYC1_FULL_39_10</name>
    <dbReference type="NCBI Taxonomy" id="1802779"/>
    <lineage>
        <taxon>Bacteria</taxon>
        <taxon>Candidatus Zambryskiibacteriota</taxon>
    </lineage>
</organism>
<gene>
    <name evidence="1" type="ORF">A2431_02795</name>
</gene>
<proteinExistence type="predicted"/>
<evidence type="ECO:0000313" key="2">
    <source>
        <dbReference type="Proteomes" id="UP000177697"/>
    </source>
</evidence>
<comment type="caution">
    <text evidence="1">The sequence shown here is derived from an EMBL/GenBank/DDBJ whole genome shotgun (WGS) entry which is preliminary data.</text>
</comment>